<feature type="transmembrane region" description="Helical" evidence="1">
    <location>
        <begin position="12"/>
        <end position="31"/>
    </location>
</feature>
<keyword evidence="1" id="KW-0812">Transmembrane</keyword>
<evidence type="ECO:0000313" key="3">
    <source>
        <dbReference type="Proteomes" id="UP000240760"/>
    </source>
</evidence>
<dbReference type="EMBL" id="KZ679127">
    <property type="protein sequence ID" value="PTB80144.1"/>
    <property type="molecule type" value="Genomic_DNA"/>
</dbReference>
<dbReference type="Proteomes" id="UP000240760">
    <property type="component" value="Unassembled WGS sequence"/>
</dbReference>
<dbReference type="AlphaFoldDB" id="A0A2T4CF19"/>
<keyword evidence="1" id="KW-0472">Membrane</keyword>
<name>A0A2T4CF19_TRILO</name>
<evidence type="ECO:0000313" key="2">
    <source>
        <dbReference type="EMBL" id="PTB80144.1"/>
    </source>
</evidence>
<reference evidence="2 3" key="1">
    <citation type="submission" date="2016-07" db="EMBL/GenBank/DDBJ databases">
        <title>Multiple horizontal gene transfer events from other fungi enriched the ability of initially mycotrophic Trichoderma (Ascomycota) to feed on dead plant biomass.</title>
        <authorList>
            <consortium name="DOE Joint Genome Institute"/>
            <person name="Aerts A."/>
            <person name="Atanasova L."/>
            <person name="Chenthamara K."/>
            <person name="Zhang J."/>
            <person name="Grujic M."/>
            <person name="Henrissat B."/>
            <person name="Kuo A."/>
            <person name="Salamov A."/>
            <person name="Lipzen A."/>
            <person name="Labutti K."/>
            <person name="Barry K."/>
            <person name="Miao Y."/>
            <person name="Rahimi M.J."/>
            <person name="Shen Q."/>
            <person name="Grigoriev I.V."/>
            <person name="Kubicek C.P."/>
            <person name="Druzhinina I.S."/>
        </authorList>
    </citation>
    <scope>NUCLEOTIDE SEQUENCE [LARGE SCALE GENOMIC DNA]</scope>
    <source>
        <strain evidence="2 3">ATCC 18648</strain>
    </source>
</reference>
<accession>A0A2T4CF19</accession>
<protein>
    <submittedName>
        <fullName evidence="2">Uncharacterized protein</fullName>
    </submittedName>
</protein>
<keyword evidence="1" id="KW-1133">Transmembrane helix</keyword>
<keyword evidence="3" id="KW-1185">Reference proteome</keyword>
<sequence length="137" mass="15529">MHLQIDRSWVEFVSTVGLIFPSLLFFAHPILPTYNTILQFIFRFYCNRFFYTSPSTSFSSSVISAASEGSCYFLNILAPILLYRPRYLRPSLLPILAASTHGNLHLNIRLSFPPFSPLEAFSPPLSSSFSRSTPFPV</sequence>
<evidence type="ECO:0000256" key="1">
    <source>
        <dbReference type="SAM" id="Phobius"/>
    </source>
</evidence>
<organism evidence="2 3">
    <name type="scientific">Trichoderma longibrachiatum ATCC 18648</name>
    <dbReference type="NCBI Taxonomy" id="983965"/>
    <lineage>
        <taxon>Eukaryota</taxon>
        <taxon>Fungi</taxon>
        <taxon>Dikarya</taxon>
        <taxon>Ascomycota</taxon>
        <taxon>Pezizomycotina</taxon>
        <taxon>Sordariomycetes</taxon>
        <taxon>Hypocreomycetidae</taxon>
        <taxon>Hypocreales</taxon>
        <taxon>Hypocreaceae</taxon>
        <taxon>Trichoderma</taxon>
    </lineage>
</organism>
<gene>
    <name evidence="2" type="ORF">M440DRAFT_1113298</name>
</gene>
<proteinExistence type="predicted"/>